<evidence type="ECO:0000313" key="16">
    <source>
        <dbReference type="EMBL" id="QYA71963.1"/>
    </source>
</evidence>
<keyword evidence="12 15" id="KW-0503">Monooxygenase</keyword>
<keyword evidence="11 14" id="KW-0408">Iron</keyword>
<accession>A0A8F8QUD8</accession>
<dbReference type="PRINTS" id="PR00385">
    <property type="entry name" value="P450"/>
</dbReference>
<evidence type="ECO:0000256" key="8">
    <source>
        <dbReference type="ARBA" id="ARBA00022824"/>
    </source>
</evidence>
<dbReference type="InterPro" id="IPR002401">
    <property type="entry name" value="Cyt_P450_E_grp-I"/>
</dbReference>
<proteinExistence type="evidence at transcript level"/>
<dbReference type="GO" id="GO:0004497">
    <property type="term" value="F:monooxygenase activity"/>
    <property type="evidence" value="ECO:0007669"/>
    <property type="project" value="UniProtKB-KW"/>
</dbReference>
<evidence type="ECO:0000256" key="12">
    <source>
        <dbReference type="ARBA" id="ARBA00023033"/>
    </source>
</evidence>
<dbReference type="GO" id="GO:0005506">
    <property type="term" value="F:iron ion binding"/>
    <property type="evidence" value="ECO:0007669"/>
    <property type="project" value="InterPro"/>
</dbReference>
<keyword evidence="6 14" id="KW-0349">Heme</keyword>
<keyword evidence="10 15" id="KW-0560">Oxidoreductase</keyword>
<sequence length="157" mass="18276">MQDMVYLDACIKEALRLYPGQLTKVCNERYTMTSSSKDLKNMRVTVEEGTTIIISLFGMHRDPKYFPSPDKFIPERFLDRTEINKDVYMPFGNGPRMCMGNRFGLLQVKTGLTQMIRNFEVTLNEKTVYPMKYDPLYFTLYPKGGVWLNCKKIRVSG</sequence>
<dbReference type="PANTHER" id="PTHR24292:SF84">
    <property type="entry name" value="CYTOCHROME P450 28A5-RELATED"/>
    <property type="match status" value="1"/>
</dbReference>
<dbReference type="EMBL" id="MW809335">
    <property type="protein sequence ID" value="QYA71963.1"/>
    <property type="molecule type" value="mRNA"/>
</dbReference>
<dbReference type="PROSITE" id="PS00086">
    <property type="entry name" value="CYTOCHROME_P450"/>
    <property type="match status" value="1"/>
</dbReference>
<keyword evidence="13" id="KW-0472">Membrane</keyword>
<dbReference type="PRINTS" id="PR00463">
    <property type="entry name" value="EP450I"/>
</dbReference>
<keyword evidence="7 14" id="KW-0479">Metal-binding</keyword>
<keyword evidence="8" id="KW-0256">Endoplasmic reticulum</keyword>
<dbReference type="GO" id="GO:0005789">
    <property type="term" value="C:endoplasmic reticulum membrane"/>
    <property type="evidence" value="ECO:0007669"/>
    <property type="project" value="UniProtKB-SubCell"/>
</dbReference>
<comment type="cofactor">
    <cofactor evidence="1 14">
        <name>heme</name>
        <dbReference type="ChEBI" id="CHEBI:30413"/>
    </cofactor>
</comment>
<feature type="binding site" description="axial binding residue" evidence="14">
    <location>
        <position position="98"/>
    </location>
    <ligand>
        <name>heme</name>
        <dbReference type="ChEBI" id="CHEBI:30413"/>
    </ligand>
    <ligandPart>
        <name>Fe</name>
        <dbReference type="ChEBI" id="CHEBI:18248"/>
    </ligandPart>
</feature>
<evidence type="ECO:0000256" key="13">
    <source>
        <dbReference type="ARBA" id="ARBA00023136"/>
    </source>
</evidence>
<evidence type="ECO:0000256" key="3">
    <source>
        <dbReference type="ARBA" id="ARBA00004174"/>
    </source>
</evidence>
<evidence type="ECO:0000256" key="4">
    <source>
        <dbReference type="ARBA" id="ARBA00004406"/>
    </source>
</evidence>
<evidence type="ECO:0000256" key="14">
    <source>
        <dbReference type="PIRSR" id="PIRSR602401-1"/>
    </source>
</evidence>
<evidence type="ECO:0000256" key="2">
    <source>
        <dbReference type="ARBA" id="ARBA00003690"/>
    </source>
</evidence>
<evidence type="ECO:0000256" key="9">
    <source>
        <dbReference type="ARBA" id="ARBA00022848"/>
    </source>
</evidence>
<evidence type="ECO:0000256" key="6">
    <source>
        <dbReference type="ARBA" id="ARBA00022617"/>
    </source>
</evidence>
<name>A0A8F8QUD8_ANOGL</name>
<evidence type="ECO:0000256" key="10">
    <source>
        <dbReference type="ARBA" id="ARBA00023002"/>
    </source>
</evidence>
<dbReference type="AlphaFoldDB" id="A0A8F8QUD8"/>
<dbReference type="SUPFAM" id="SSF48264">
    <property type="entry name" value="Cytochrome P450"/>
    <property type="match status" value="1"/>
</dbReference>
<dbReference type="GO" id="GO:0016705">
    <property type="term" value="F:oxidoreductase activity, acting on paired donors, with incorporation or reduction of molecular oxygen"/>
    <property type="evidence" value="ECO:0007669"/>
    <property type="project" value="InterPro"/>
</dbReference>
<comment type="function">
    <text evidence="2">May be involved in the metabolism of insect hormones and in the breakdown of synthetic insecticides.</text>
</comment>
<evidence type="ECO:0000256" key="11">
    <source>
        <dbReference type="ARBA" id="ARBA00023004"/>
    </source>
</evidence>
<evidence type="ECO:0000256" key="7">
    <source>
        <dbReference type="ARBA" id="ARBA00022723"/>
    </source>
</evidence>
<reference evidence="16" key="1">
    <citation type="submission" date="2021-03" db="EMBL/GenBank/DDBJ databases">
        <authorList>
            <person name="Li R."/>
            <person name="Gong F."/>
            <person name="Pan H."/>
            <person name="Liang H."/>
            <person name="Miao H."/>
            <person name="Zhao Y."/>
            <person name="Duan L."/>
            <person name="Yang H."/>
            <person name="Wang L."/>
            <person name="Chen S."/>
            <person name="Zhu H."/>
        </authorList>
    </citation>
    <scope>NUCLEOTIDE SEQUENCE</scope>
    <source>
        <strain evidence="16">AglaCYP347H2</strain>
    </source>
</reference>
<dbReference type="InterPro" id="IPR001128">
    <property type="entry name" value="Cyt_P450"/>
</dbReference>
<dbReference type="InterPro" id="IPR036396">
    <property type="entry name" value="Cyt_P450_sf"/>
</dbReference>
<dbReference type="InterPro" id="IPR017972">
    <property type="entry name" value="Cyt_P450_CS"/>
</dbReference>
<dbReference type="Pfam" id="PF00067">
    <property type="entry name" value="p450"/>
    <property type="match status" value="1"/>
</dbReference>
<evidence type="ECO:0000256" key="15">
    <source>
        <dbReference type="RuleBase" id="RU000461"/>
    </source>
</evidence>
<dbReference type="PANTHER" id="PTHR24292">
    <property type="entry name" value="CYTOCHROME P450"/>
    <property type="match status" value="1"/>
</dbReference>
<dbReference type="GO" id="GO:0020037">
    <property type="term" value="F:heme binding"/>
    <property type="evidence" value="ECO:0007669"/>
    <property type="project" value="InterPro"/>
</dbReference>
<evidence type="ECO:0000256" key="1">
    <source>
        <dbReference type="ARBA" id="ARBA00001971"/>
    </source>
</evidence>
<dbReference type="Gene3D" id="1.10.630.10">
    <property type="entry name" value="Cytochrome P450"/>
    <property type="match status" value="1"/>
</dbReference>
<organism evidence="16">
    <name type="scientific">Anoplophora glabripennis</name>
    <name type="common">Asian longhorn beetle</name>
    <name type="synonym">Anoplophora nobilis</name>
    <dbReference type="NCBI Taxonomy" id="217634"/>
    <lineage>
        <taxon>Eukaryota</taxon>
        <taxon>Metazoa</taxon>
        <taxon>Ecdysozoa</taxon>
        <taxon>Arthropoda</taxon>
        <taxon>Hexapoda</taxon>
        <taxon>Insecta</taxon>
        <taxon>Pterygota</taxon>
        <taxon>Neoptera</taxon>
        <taxon>Endopterygota</taxon>
        <taxon>Coleoptera</taxon>
        <taxon>Polyphaga</taxon>
        <taxon>Cucujiformia</taxon>
        <taxon>Chrysomeloidea</taxon>
        <taxon>Cerambycidae</taxon>
        <taxon>Lamiinae</taxon>
        <taxon>Lamiini</taxon>
        <taxon>Anoplophora</taxon>
    </lineage>
</organism>
<evidence type="ECO:0000256" key="5">
    <source>
        <dbReference type="ARBA" id="ARBA00010617"/>
    </source>
</evidence>
<keyword evidence="9" id="KW-0492">Microsome</keyword>
<dbReference type="InterPro" id="IPR050476">
    <property type="entry name" value="Insect_CytP450_Detox"/>
</dbReference>
<comment type="subcellular location">
    <subcellularLocation>
        <location evidence="4">Endoplasmic reticulum membrane</location>
        <topology evidence="4">Peripheral membrane protein</topology>
    </subcellularLocation>
    <subcellularLocation>
        <location evidence="3">Microsome membrane</location>
        <topology evidence="3">Peripheral membrane protein</topology>
    </subcellularLocation>
</comment>
<comment type="similarity">
    <text evidence="5 15">Belongs to the cytochrome P450 family.</text>
</comment>
<protein>
    <submittedName>
        <fullName evidence="16">Cytochrome P450</fullName>
    </submittedName>
</protein>